<feature type="domain" description="Methyl-accepting transducer" evidence="6">
    <location>
        <begin position="367"/>
        <end position="603"/>
    </location>
</feature>
<dbReference type="GO" id="GO:0007165">
    <property type="term" value="P:signal transduction"/>
    <property type="evidence" value="ECO:0007669"/>
    <property type="project" value="UniProtKB-KW"/>
</dbReference>
<dbReference type="GO" id="GO:0016020">
    <property type="term" value="C:membrane"/>
    <property type="evidence" value="ECO:0007669"/>
    <property type="project" value="UniProtKB-SubCell"/>
</dbReference>
<dbReference type="OrthoDB" id="9760371at2"/>
<sequence length="639" mass="68297">MSLQRKFILSLTIAVVVFGVISVILAVNKKSGEIQTQVENETSQLSNETTRLLDVTNSIMSERVQSSMKLLMQRGMDKGEARQGPRISVGDRSVPNLMLGGEGQANNFTLVDELTDVMGGTATLFSRDGNDFVRVSTNVVKDGKRAIGTLLAPQGKAMAAIRQDRAYYGEVDILGQPYLTGYAPIEGESGTIGIWYVGYSADLEALETSIAGARILDNGFVALRDGKGQIRITSDHMTADQVNAIAADPGDDWTVKVVPYTPWGYDLILGYSNTEVSGLIQKEALMQIGFVVAAGVLLIVVLSLLVHRMVGRPMGNYIKAIDNLANGEGDLTMRFDESGNDEFGHMAKGFNKLLQRIQQTIADSRQAATELTHAAQELSRIAGQSSEAVSALSRETEQVAAATHEMSQSAEAVTQGAASAEQHAREANAEVSHAGDSLLKTIADIEQQANEIQASTDAVNELASASNDISGVLEVIRGVAEQTNLLALNAAIEAARAGEQGRGFAVVADEVRSLASRTQASTEEIRQMVERLQKGAEAASSRMSATQTGAINNANSAREAGEMLNSVLEAVNRITVANTEIASASGQQQQVSNEVSRNVEGIREAGERSAEYSTHTYDACDALTKLAEKLDSQLAHYKV</sequence>
<dbReference type="Proteomes" id="UP000294546">
    <property type="component" value="Unassembled WGS sequence"/>
</dbReference>
<accession>A0A4R1GQK0</accession>
<dbReference type="PRINTS" id="PR00260">
    <property type="entry name" value="CHEMTRNSDUCR"/>
</dbReference>
<dbReference type="SMART" id="SM00283">
    <property type="entry name" value="MA"/>
    <property type="match status" value="1"/>
</dbReference>
<dbReference type="RefSeq" id="WP_132286889.1">
    <property type="nucleotide sequence ID" value="NZ_SMFU01000007.1"/>
</dbReference>
<dbReference type="CDD" id="cd06225">
    <property type="entry name" value="HAMP"/>
    <property type="match status" value="1"/>
</dbReference>
<comment type="similarity">
    <text evidence="3">Belongs to the methyl-accepting chemotaxis (MCP) protein family.</text>
</comment>
<dbReference type="InterPro" id="IPR004089">
    <property type="entry name" value="MCPsignal_dom"/>
</dbReference>
<feature type="transmembrane region" description="Helical" evidence="5">
    <location>
        <begin position="7"/>
        <end position="27"/>
    </location>
</feature>
<feature type="transmembrane region" description="Helical" evidence="5">
    <location>
        <begin position="284"/>
        <end position="306"/>
    </location>
</feature>
<dbReference type="GO" id="GO:0004888">
    <property type="term" value="F:transmembrane signaling receptor activity"/>
    <property type="evidence" value="ECO:0007669"/>
    <property type="project" value="InterPro"/>
</dbReference>
<evidence type="ECO:0000256" key="5">
    <source>
        <dbReference type="SAM" id="Phobius"/>
    </source>
</evidence>
<dbReference type="InterPro" id="IPR004090">
    <property type="entry name" value="Chemotax_Me-accpt_rcpt"/>
</dbReference>
<keyword evidence="5" id="KW-1133">Transmembrane helix</keyword>
<dbReference type="InterPro" id="IPR003660">
    <property type="entry name" value="HAMP_dom"/>
</dbReference>
<evidence type="ECO:0000313" key="9">
    <source>
        <dbReference type="Proteomes" id="UP000294546"/>
    </source>
</evidence>
<comment type="caution">
    <text evidence="8">The sequence shown here is derived from an EMBL/GenBank/DDBJ whole genome shotgun (WGS) entry which is preliminary data.</text>
</comment>
<name>A0A4R1GQK0_9GAMM</name>
<dbReference type="CDD" id="cd11386">
    <property type="entry name" value="MCP_signal"/>
    <property type="match status" value="1"/>
</dbReference>
<keyword evidence="5" id="KW-0812">Transmembrane</keyword>
<dbReference type="PANTHER" id="PTHR32089">
    <property type="entry name" value="METHYL-ACCEPTING CHEMOTAXIS PROTEIN MCPB"/>
    <property type="match status" value="1"/>
</dbReference>
<evidence type="ECO:0000259" key="7">
    <source>
        <dbReference type="PROSITE" id="PS50885"/>
    </source>
</evidence>
<dbReference type="InterPro" id="IPR029151">
    <property type="entry name" value="Sensor-like_sf"/>
</dbReference>
<dbReference type="CDD" id="cd18774">
    <property type="entry name" value="PDC2_HK_sensor"/>
    <property type="match status" value="1"/>
</dbReference>
<dbReference type="Pfam" id="PF00672">
    <property type="entry name" value="HAMP"/>
    <property type="match status" value="1"/>
</dbReference>
<evidence type="ECO:0000256" key="1">
    <source>
        <dbReference type="ARBA" id="ARBA00004370"/>
    </source>
</evidence>
<evidence type="ECO:0000256" key="2">
    <source>
        <dbReference type="ARBA" id="ARBA00023224"/>
    </source>
</evidence>
<evidence type="ECO:0000313" key="8">
    <source>
        <dbReference type="EMBL" id="TCK08369.1"/>
    </source>
</evidence>
<proteinExistence type="inferred from homology"/>
<dbReference type="SMART" id="SM00304">
    <property type="entry name" value="HAMP"/>
    <property type="match status" value="1"/>
</dbReference>
<dbReference type="SUPFAM" id="SSF58104">
    <property type="entry name" value="Methyl-accepting chemotaxis protein (MCP) signaling domain"/>
    <property type="match status" value="1"/>
</dbReference>
<keyword evidence="2 4" id="KW-0807">Transducer</keyword>
<dbReference type="SUPFAM" id="SSF103190">
    <property type="entry name" value="Sensory domain-like"/>
    <property type="match status" value="1"/>
</dbReference>
<gene>
    <name evidence="8" type="ORF">CLV83_0448</name>
</gene>
<dbReference type="PANTHER" id="PTHR32089:SF120">
    <property type="entry name" value="METHYL-ACCEPTING CHEMOTAXIS PROTEIN TLPQ"/>
    <property type="match status" value="1"/>
</dbReference>
<dbReference type="GO" id="GO:0006935">
    <property type="term" value="P:chemotaxis"/>
    <property type="evidence" value="ECO:0007669"/>
    <property type="project" value="InterPro"/>
</dbReference>
<reference evidence="8 9" key="1">
    <citation type="submission" date="2019-03" db="EMBL/GenBank/DDBJ databases">
        <title>Genomic Encyclopedia of Archaeal and Bacterial Type Strains, Phase II (KMG-II): from individual species to whole genera.</title>
        <authorList>
            <person name="Goeker M."/>
        </authorList>
    </citation>
    <scope>NUCLEOTIDE SEQUENCE [LARGE SCALE GENOMIC DNA]</scope>
    <source>
        <strain evidence="8 9">DSM 27697</strain>
    </source>
</reference>
<dbReference type="PROSITE" id="PS50885">
    <property type="entry name" value="HAMP"/>
    <property type="match status" value="1"/>
</dbReference>
<protein>
    <submittedName>
        <fullName evidence="8">Methyl-accepting chemotaxis protein</fullName>
    </submittedName>
</protein>
<keyword evidence="5" id="KW-0472">Membrane</keyword>
<keyword evidence="9" id="KW-1185">Reference proteome</keyword>
<evidence type="ECO:0000256" key="4">
    <source>
        <dbReference type="PROSITE-ProRule" id="PRU00284"/>
    </source>
</evidence>
<dbReference type="AlphaFoldDB" id="A0A4R1GQK0"/>
<comment type="subcellular location">
    <subcellularLocation>
        <location evidence="1">Membrane</location>
    </subcellularLocation>
</comment>
<dbReference type="Pfam" id="PF17201">
    <property type="entry name" value="Cache_3-Cache_2"/>
    <property type="match status" value="1"/>
</dbReference>
<dbReference type="InterPro" id="IPR033462">
    <property type="entry name" value="Cache_3-Cache_2"/>
</dbReference>
<evidence type="ECO:0000259" key="6">
    <source>
        <dbReference type="PROSITE" id="PS50111"/>
    </source>
</evidence>
<dbReference type="Gene3D" id="1.10.287.950">
    <property type="entry name" value="Methyl-accepting chemotaxis protein"/>
    <property type="match status" value="1"/>
</dbReference>
<dbReference type="EMBL" id="SMFU01000007">
    <property type="protein sequence ID" value="TCK08369.1"/>
    <property type="molecule type" value="Genomic_DNA"/>
</dbReference>
<evidence type="ECO:0000256" key="3">
    <source>
        <dbReference type="ARBA" id="ARBA00029447"/>
    </source>
</evidence>
<feature type="domain" description="HAMP" evidence="7">
    <location>
        <begin position="308"/>
        <end position="362"/>
    </location>
</feature>
<organism evidence="8 9">
    <name type="scientific">Marinobacterium mangrovicola</name>
    <dbReference type="NCBI Taxonomy" id="1476959"/>
    <lineage>
        <taxon>Bacteria</taxon>
        <taxon>Pseudomonadati</taxon>
        <taxon>Pseudomonadota</taxon>
        <taxon>Gammaproteobacteria</taxon>
        <taxon>Oceanospirillales</taxon>
        <taxon>Oceanospirillaceae</taxon>
        <taxon>Marinobacterium</taxon>
    </lineage>
</organism>
<dbReference type="PROSITE" id="PS50111">
    <property type="entry name" value="CHEMOTAXIS_TRANSDUC_2"/>
    <property type="match status" value="1"/>
</dbReference>
<dbReference type="Pfam" id="PF00015">
    <property type="entry name" value="MCPsignal"/>
    <property type="match status" value="1"/>
</dbReference>
<dbReference type="FunFam" id="1.10.287.950:FF:000001">
    <property type="entry name" value="Methyl-accepting chemotaxis sensory transducer"/>
    <property type="match status" value="1"/>
</dbReference>